<dbReference type="SMART" id="SM00825">
    <property type="entry name" value="PKS_KS"/>
    <property type="match status" value="1"/>
</dbReference>
<dbReference type="InterPro" id="IPR006162">
    <property type="entry name" value="Ppantetheine_attach_site"/>
</dbReference>
<dbReference type="SUPFAM" id="SSF47336">
    <property type="entry name" value="ACP-like"/>
    <property type="match status" value="3"/>
</dbReference>
<dbReference type="InterPro" id="IPR014030">
    <property type="entry name" value="Ketoacyl_synth_N"/>
</dbReference>
<dbReference type="RefSeq" id="WP_235121332.1">
    <property type="nucleotide sequence ID" value="NZ_CP090978.1"/>
</dbReference>
<keyword evidence="1" id="KW-0596">Phosphopantetheine</keyword>
<dbReference type="InterPro" id="IPR009081">
    <property type="entry name" value="PP-bd_ACP"/>
</dbReference>
<evidence type="ECO:0000256" key="4">
    <source>
        <dbReference type="SAM" id="MobiDB-lite"/>
    </source>
</evidence>
<evidence type="ECO:0000259" key="6">
    <source>
        <dbReference type="PROSITE" id="PS52004"/>
    </source>
</evidence>
<protein>
    <submittedName>
        <fullName evidence="7">Phosphopantetheine-binding protein</fullName>
    </submittedName>
</protein>
<dbReference type="Pfam" id="PF02801">
    <property type="entry name" value="Ketoacyl-synt_C"/>
    <property type="match status" value="1"/>
</dbReference>
<dbReference type="SMART" id="SM00823">
    <property type="entry name" value="PKS_PP"/>
    <property type="match status" value="3"/>
</dbReference>
<dbReference type="PROSITE" id="PS52004">
    <property type="entry name" value="KS3_2"/>
    <property type="match status" value="1"/>
</dbReference>
<keyword evidence="2" id="KW-0597">Phosphoprotein</keyword>
<dbReference type="Pfam" id="PF00109">
    <property type="entry name" value="ketoacyl-synt"/>
    <property type="match status" value="1"/>
</dbReference>
<dbReference type="Pfam" id="PF22621">
    <property type="entry name" value="CurL-like_PKS_C"/>
    <property type="match status" value="1"/>
</dbReference>
<dbReference type="Gene3D" id="3.40.47.10">
    <property type="match status" value="1"/>
</dbReference>
<dbReference type="Pfam" id="PF00550">
    <property type="entry name" value="PP-binding"/>
    <property type="match status" value="3"/>
</dbReference>
<dbReference type="PROSITE" id="PS00012">
    <property type="entry name" value="PHOSPHOPANTETHEINE"/>
    <property type="match status" value="2"/>
</dbReference>
<feature type="compositionally biased region" description="Polar residues" evidence="4">
    <location>
        <begin position="85"/>
        <end position="99"/>
    </location>
</feature>
<evidence type="ECO:0000256" key="3">
    <source>
        <dbReference type="ARBA" id="ARBA00022679"/>
    </source>
</evidence>
<dbReference type="CDD" id="cd00833">
    <property type="entry name" value="PKS"/>
    <property type="match status" value="1"/>
</dbReference>
<evidence type="ECO:0000313" key="7">
    <source>
        <dbReference type="EMBL" id="UJF34759.1"/>
    </source>
</evidence>
<feature type="domain" description="Carrier" evidence="5">
    <location>
        <begin position="787"/>
        <end position="864"/>
    </location>
</feature>
<dbReference type="InterPro" id="IPR014031">
    <property type="entry name" value="Ketoacyl_synth_C"/>
</dbReference>
<evidence type="ECO:0000256" key="1">
    <source>
        <dbReference type="ARBA" id="ARBA00022450"/>
    </source>
</evidence>
<dbReference type="PROSITE" id="PS00606">
    <property type="entry name" value="KS3_1"/>
    <property type="match status" value="1"/>
</dbReference>
<dbReference type="SUPFAM" id="SSF53901">
    <property type="entry name" value="Thiolase-like"/>
    <property type="match status" value="1"/>
</dbReference>
<evidence type="ECO:0000313" key="8">
    <source>
        <dbReference type="Proteomes" id="UP001649230"/>
    </source>
</evidence>
<dbReference type="InterPro" id="IPR020806">
    <property type="entry name" value="PKS_PP-bd"/>
</dbReference>
<evidence type="ECO:0000256" key="2">
    <source>
        <dbReference type="ARBA" id="ARBA00022553"/>
    </source>
</evidence>
<evidence type="ECO:0000259" key="5">
    <source>
        <dbReference type="PROSITE" id="PS50075"/>
    </source>
</evidence>
<sequence>MQLDSQEEIELSLITIITDLFQISRDSLDMEKSFIELGMNSVLSVDFIEAINHKLEIDLGVEIVFDYRGVRELADYIRAKYGNMQDQDVPSGKKNQPVNRKQKVKSERKKAEDPSKAEELVQAEDSLKAKEPIKEENEARFSDEVKRDSDIAIIGVSGRFAGSENVEQFWEHLQNGDCCVTEIDRRGWDLEDYYDRNAARKNKSTSKWGGLLTDIDKFDTEFFNITPREAERMDPQQRLFLEECFKAIEDSGYSIEQMAGRKAGVFVGGRSSDYKEKTLLANDINALTFLGTDMSILASRISYFLDLKGPSLAIDTACSSSLVAIHYACESIRRGESEVALGGGVFVINSPEFMIMASKTEMLSPDGTCKTFDNDANGIVVGEGVGVLLLKRLDAAIQDRDHIYGVIKGSAINQDGRTQSITAPSSLSQKALLVEAYQKAMIHPETISYMEAHGTGTKLGDPIEFKALTEAFQMFTDKTQFCAIGSHKPNFGHTIMAAGMAGVLKILMAMKYRKIPPTIHFTKVNEHVDFDSSPFFLNTELLEWKRKEGTPLRAGISSFGFSGTNCHLIMEEAPMHESSPHMDSKPYYPFVFSAKTKTALHQKLLDLSTWLEKEAENYRFEDIAYTLLIGRSSFLFRCAFIAKDAADLKEKLVEIVQNGTTTYYFSNDTNQSPKREPVLKELKEYGESLLEELGEFSDISSDSYKEKLSVLLYLYIQGYSLNWNHLFMNENNHKIPLPTYPFNRRSFWYPEQPQAVNATPTFEQAIQLPKSQTELQPISSHPPSIQKEEQSVVDTLIISLANTLGIPANVLDIDTKFVDMGLDSITGVEWVRELNDKFGLSVKTTKIYDYPTIRQFVKLFEKESKTQKTGLLQVSYPSSAIRTDAEAAYVEKPKGIALKPMNDGRIDALDISKPSEMNVAINRQESIPANRLEETVIHSLANMLGIASDAFDQDTMFVDMGLDSVTGVEWIQEINSQFGLSIKTTKIYDYPTIRAFLGFLEKELKEQKRNTPEIPSQKSSSNSLQSLIQQVHQGKLGADQALQFFSLAERS</sequence>
<name>A0ABY3SM09_9BACL</name>
<reference evidence="7 8" key="1">
    <citation type="journal article" date="2024" name="Int. J. Syst. Evol. Microbiol.">
        <title>Paenibacillus hexagrammi sp. nov., a novel bacterium isolated from the gut content of Hexagrammos agrammus.</title>
        <authorList>
            <person name="Jung H.K."/>
            <person name="Kim D.G."/>
            <person name="Zin H."/>
            <person name="Park J."/>
            <person name="Jung H."/>
            <person name="Kim Y.O."/>
            <person name="Kong H.J."/>
            <person name="Kim J.W."/>
            <person name="Kim Y.S."/>
        </authorList>
    </citation>
    <scope>NUCLEOTIDE SEQUENCE [LARGE SCALE GENOMIC DNA]</scope>
    <source>
        <strain evidence="7 8">YPD9-1</strain>
    </source>
</reference>
<keyword evidence="8" id="KW-1185">Reference proteome</keyword>
<dbReference type="Gene3D" id="1.10.1200.10">
    <property type="entry name" value="ACP-like"/>
    <property type="match status" value="3"/>
</dbReference>
<accession>A0ABY3SM09</accession>
<dbReference type="InterPro" id="IPR036736">
    <property type="entry name" value="ACP-like_sf"/>
</dbReference>
<gene>
    <name evidence="7" type="ORF">L0M14_06250</name>
</gene>
<dbReference type="InterPro" id="IPR050091">
    <property type="entry name" value="PKS_NRPS_Biosynth_Enz"/>
</dbReference>
<dbReference type="SMART" id="SM01294">
    <property type="entry name" value="PKS_PP_betabranch"/>
    <property type="match status" value="3"/>
</dbReference>
<proteinExistence type="predicted"/>
<feature type="region of interest" description="Disordered" evidence="4">
    <location>
        <begin position="85"/>
        <end position="126"/>
    </location>
</feature>
<dbReference type="InterPro" id="IPR020841">
    <property type="entry name" value="PKS_Beta-ketoAc_synthase_dom"/>
</dbReference>
<dbReference type="InterPro" id="IPR018201">
    <property type="entry name" value="Ketoacyl_synth_AS"/>
</dbReference>
<dbReference type="Proteomes" id="UP001649230">
    <property type="component" value="Chromosome"/>
</dbReference>
<dbReference type="Gene3D" id="1.10.1240.100">
    <property type="match status" value="1"/>
</dbReference>
<dbReference type="EMBL" id="CP090978">
    <property type="protein sequence ID" value="UJF34759.1"/>
    <property type="molecule type" value="Genomic_DNA"/>
</dbReference>
<dbReference type="PANTHER" id="PTHR43775">
    <property type="entry name" value="FATTY ACID SYNTHASE"/>
    <property type="match status" value="1"/>
</dbReference>
<feature type="domain" description="Carrier" evidence="5">
    <location>
        <begin position="4"/>
        <end position="81"/>
    </location>
</feature>
<feature type="domain" description="Carrier" evidence="5">
    <location>
        <begin position="927"/>
        <end position="1004"/>
    </location>
</feature>
<feature type="domain" description="Ketosynthase family 3 (KS3)" evidence="6">
    <location>
        <begin position="148"/>
        <end position="572"/>
    </location>
</feature>
<organism evidence="7 8">
    <name type="scientific">Paenibacillus hexagrammi</name>
    <dbReference type="NCBI Taxonomy" id="2908839"/>
    <lineage>
        <taxon>Bacteria</taxon>
        <taxon>Bacillati</taxon>
        <taxon>Bacillota</taxon>
        <taxon>Bacilli</taxon>
        <taxon>Bacillales</taxon>
        <taxon>Paenibacillaceae</taxon>
        <taxon>Paenibacillus</taxon>
    </lineage>
</organism>
<dbReference type="PANTHER" id="PTHR43775:SF37">
    <property type="entry name" value="SI:DKEY-61P9.11"/>
    <property type="match status" value="1"/>
</dbReference>
<dbReference type="PROSITE" id="PS50075">
    <property type="entry name" value="CARRIER"/>
    <property type="match status" value="3"/>
</dbReference>
<dbReference type="InterPro" id="IPR016039">
    <property type="entry name" value="Thiolase-like"/>
</dbReference>
<keyword evidence="3" id="KW-0808">Transferase</keyword>
<feature type="compositionally biased region" description="Basic and acidic residues" evidence="4">
    <location>
        <begin position="109"/>
        <end position="126"/>
    </location>
</feature>